<dbReference type="Ensembl" id="ENSAMXT00000033794.1">
    <property type="protein sequence ID" value="ENSAMXP00000030464.1"/>
    <property type="gene ID" value="ENSAMXG00000033587.1"/>
</dbReference>
<dbReference type="InterPro" id="IPR043502">
    <property type="entry name" value="DNA/RNA_pol_sf"/>
</dbReference>
<dbReference type="Pfam" id="PF00078">
    <property type="entry name" value="RVT_1"/>
    <property type="match status" value="1"/>
</dbReference>
<name>A0A3B1IMJ8_ASTMX</name>
<accession>A0A3B1IMJ8</accession>
<dbReference type="PANTHER" id="PTHR31635">
    <property type="entry name" value="REVERSE TRANSCRIPTASE DOMAIN-CONTAINING PROTEIN-RELATED"/>
    <property type="match status" value="1"/>
</dbReference>
<dbReference type="STRING" id="7994.ENSAMXP00000030464"/>
<evidence type="ECO:0000259" key="1">
    <source>
        <dbReference type="PROSITE" id="PS50878"/>
    </source>
</evidence>
<dbReference type="CDD" id="cd01650">
    <property type="entry name" value="RT_nLTR_like"/>
    <property type="match status" value="1"/>
</dbReference>
<reference evidence="3" key="1">
    <citation type="submission" date="2013-03" db="EMBL/GenBank/DDBJ databases">
        <authorList>
            <person name="Jeffery W."/>
            <person name="Warren W."/>
            <person name="Wilson R.K."/>
        </authorList>
    </citation>
    <scope>NUCLEOTIDE SEQUENCE</scope>
    <source>
        <strain evidence="3">female</strain>
    </source>
</reference>
<feature type="domain" description="Reverse transcriptase" evidence="1">
    <location>
        <begin position="65"/>
        <end position="337"/>
    </location>
</feature>
<organism evidence="2 3">
    <name type="scientific">Astyanax mexicanus</name>
    <name type="common">Blind cave fish</name>
    <name type="synonym">Astyanax fasciatus mexicanus</name>
    <dbReference type="NCBI Taxonomy" id="7994"/>
    <lineage>
        <taxon>Eukaryota</taxon>
        <taxon>Metazoa</taxon>
        <taxon>Chordata</taxon>
        <taxon>Craniata</taxon>
        <taxon>Vertebrata</taxon>
        <taxon>Euteleostomi</taxon>
        <taxon>Actinopterygii</taxon>
        <taxon>Neopterygii</taxon>
        <taxon>Teleostei</taxon>
        <taxon>Ostariophysi</taxon>
        <taxon>Characiformes</taxon>
        <taxon>Characoidei</taxon>
        <taxon>Acestrorhamphidae</taxon>
        <taxon>Acestrorhamphinae</taxon>
        <taxon>Astyanax</taxon>
    </lineage>
</organism>
<dbReference type="Proteomes" id="UP000018467">
    <property type="component" value="Unassembled WGS sequence"/>
</dbReference>
<sequence length="824" mass="96322">MSLDLPSIGTKQNEKLTQEITEEEINRAISRLKTNKMPGADGYPSEWYKILRKIIIPLLKDCFNYVLKGGEPPPSWRQAIISVIPKTGKDITDCGSYRPISVLNIDYRLFASILAIRLEDIIPDLIDTDQTGFVKNRHTQDNVRRTLYLIEHMKNSHTDSLVLSLDAEEAFDSVRWEYLYLALEKFGFNNQVISCLKSLYCSPMARIKINGNLSKPVSLERGCRQGCPLSPTLFTLFIEPLAQTIREDKNITGVIIKNTEYKICLYADDILLTLTKPQVSLPKILSQLKTFGTYSGYKLNLHKTQILTFNYNPQVGVNKKQRFKWENSSIKYLGVHIPKDLSAIYMQNYIPITAEIKSDLNRWSSLPMNMSNRIDVIKMNILPRLLFLFQSLPVEIPHKQFCEWKRMISTFIWGKQKPRIRLRTLQLPKNQGGMAVPCLEDYYKAAQVRFLVCWCNSDLEAKWKDLEQSQLDVPLQSILGDKNLLKKYLVKMKNWITVPLNIWYKELKNSEFERNVRILRWVAYDTEFTPAKLDVRFKYWINRGITSYCTVFARKDIESFQQLTKKYSLEKQDFFRYLQMRSYFEKNIKTVGEKGLTLIKIFTDSYKGNTNRGLISRIYSSLQLEKGFSTMYVKSRWEKEANVMLTEDDWTNICRTLSTTSSSSLWREFTWKNILRFFITPNIKKVQSNNPAHGQCWRICGNMSAGPFHIFWDCPNISEYWVDVVKEIRSILNYDLDFNFSVIYLGNVPAELRNSDRYLLQILLAGSKKAITKKWLSKESPTLSDWVEIVQEIYVMEKMTFSIRQSAKRFKTYWGNWKSYLALS</sequence>
<keyword evidence="3" id="KW-1185">Reference proteome</keyword>
<reference evidence="2" key="3">
    <citation type="submission" date="2025-08" db="UniProtKB">
        <authorList>
            <consortium name="Ensembl"/>
        </authorList>
    </citation>
    <scope>IDENTIFICATION</scope>
</reference>
<dbReference type="InParanoid" id="A0A3B1IMJ8"/>
<protein>
    <recommendedName>
        <fullName evidence="1">Reverse transcriptase domain-containing protein</fullName>
    </recommendedName>
</protein>
<dbReference type="Bgee" id="ENSAMXG00000033587">
    <property type="expression patterns" value="Expressed in heart and 5 other cell types or tissues"/>
</dbReference>
<dbReference type="GeneTree" id="ENSGT00940000164735"/>
<reference evidence="2" key="4">
    <citation type="submission" date="2025-09" db="UniProtKB">
        <authorList>
            <consortium name="Ensembl"/>
        </authorList>
    </citation>
    <scope>IDENTIFICATION</scope>
</reference>
<proteinExistence type="predicted"/>
<reference evidence="3" key="2">
    <citation type="journal article" date="2014" name="Nat. Commun.">
        <title>The cavefish genome reveals candidate genes for eye loss.</title>
        <authorList>
            <person name="McGaugh S.E."/>
            <person name="Gross J.B."/>
            <person name="Aken B."/>
            <person name="Blin M."/>
            <person name="Borowsky R."/>
            <person name="Chalopin D."/>
            <person name="Hinaux H."/>
            <person name="Jeffery W.R."/>
            <person name="Keene A."/>
            <person name="Ma L."/>
            <person name="Minx P."/>
            <person name="Murphy D."/>
            <person name="O'Quin K.E."/>
            <person name="Retaux S."/>
            <person name="Rohner N."/>
            <person name="Searle S.M."/>
            <person name="Stahl B.A."/>
            <person name="Tabin C."/>
            <person name="Volff J.N."/>
            <person name="Yoshizawa M."/>
            <person name="Warren W.C."/>
        </authorList>
    </citation>
    <scope>NUCLEOTIDE SEQUENCE [LARGE SCALE GENOMIC DNA]</scope>
    <source>
        <strain evidence="3">female</strain>
    </source>
</reference>
<dbReference type="InterPro" id="IPR000477">
    <property type="entry name" value="RT_dom"/>
</dbReference>
<dbReference type="PROSITE" id="PS50878">
    <property type="entry name" value="RT_POL"/>
    <property type="match status" value="1"/>
</dbReference>
<evidence type="ECO:0000313" key="2">
    <source>
        <dbReference type="Ensembl" id="ENSAMXP00000030464.1"/>
    </source>
</evidence>
<dbReference type="SUPFAM" id="SSF56672">
    <property type="entry name" value="DNA/RNA polymerases"/>
    <property type="match status" value="1"/>
</dbReference>
<dbReference type="PANTHER" id="PTHR31635:SF196">
    <property type="entry name" value="REVERSE TRANSCRIPTASE DOMAIN-CONTAINING PROTEIN-RELATED"/>
    <property type="match status" value="1"/>
</dbReference>
<dbReference type="AlphaFoldDB" id="A0A3B1IMJ8"/>
<evidence type="ECO:0000313" key="3">
    <source>
        <dbReference type="Proteomes" id="UP000018467"/>
    </source>
</evidence>